<dbReference type="InterPro" id="IPR005759">
    <property type="entry name" value="Nth"/>
</dbReference>
<keyword evidence="2 12" id="KW-0004">4Fe-4S</keyword>
<gene>
    <name evidence="12" type="primary">nth</name>
    <name evidence="14" type="ORF">OBO34_08800</name>
</gene>
<dbReference type="PANTHER" id="PTHR10359">
    <property type="entry name" value="A/G-SPECIFIC ADENINE GLYCOSYLASE/ENDONUCLEASE III"/>
    <property type="match status" value="1"/>
</dbReference>
<dbReference type="Proteomes" id="UP001065549">
    <property type="component" value="Unassembled WGS sequence"/>
</dbReference>
<protein>
    <recommendedName>
        <fullName evidence="12">Endonuclease III</fullName>
        <ecNumber evidence="12">4.2.99.18</ecNumber>
    </recommendedName>
    <alternativeName>
        <fullName evidence="12">DNA-(apurinic or apyrimidinic site) lyase</fullName>
    </alternativeName>
</protein>
<dbReference type="Gene3D" id="1.10.1670.10">
    <property type="entry name" value="Helix-hairpin-Helix base-excision DNA repair enzymes (C-terminal)"/>
    <property type="match status" value="1"/>
</dbReference>
<dbReference type="Gene3D" id="1.10.340.30">
    <property type="entry name" value="Hypothetical protein, domain 2"/>
    <property type="match status" value="1"/>
</dbReference>
<dbReference type="InterPro" id="IPR000445">
    <property type="entry name" value="HhH_motif"/>
</dbReference>
<evidence type="ECO:0000256" key="9">
    <source>
        <dbReference type="ARBA" id="ARBA00023204"/>
    </source>
</evidence>
<evidence type="ECO:0000256" key="8">
    <source>
        <dbReference type="ARBA" id="ARBA00023125"/>
    </source>
</evidence>
<evidence type="ECO:0000313" key="15">
    <source>
        <dbReference type="Proteomes" id="UP001065549"/>
    </source>
</evidence>
<dbReference type="FunFam" id="1.10.340.30:FF:000001">
    <property type="entry name" value="Endonuclease III"/>
    <property type="match status" value="1"/>
</dbReference>
<dbReference type="AlphaFoldDB" id="A0A9J6QUG2"/>
<feature type="binding site" evidence="12">
    <location>
        <position position="200"/>
    </location>
    <ligand>
        <name>[4Fe-4S] cluster</name>
        <dbReference type="ChEBI" id="CHEBI:49883"/>
    </ligand>
</feature>
<evidence type="ECO:0000313" key="14">
    <source>
        <dbReference type="EMBL" id="MCU7378455.1"/>
    </source>
</evidence>
<evidence type="ECO:0000256" key="3">
    <source>
        <dbReference type="ARBA" id="ARBA00022723"/>
    </source>
</evidence>
<sequence length="223" mass="25265">MEASKQNRQEYVTEILSRLDERYGTEKETFDFPQPWQQLVGIILSAQTTDRQVNQVLPQLFGTYGTPAELGKADVGEVMEIIRPVGLHKTKGRNIIACCRRLEEEFGGAVPQSIQELLRLPGVGRKTATLCLADVYHIPGVTVDTHVFRIARRLGWARGKTPAAVEKELEAVLPRTHWNRINFQLVEHGRTICSARKADCKICPLTPWCEKKGVEKQHEERNP</sequence>
<comment type="function">
    <text evidence="12">DNA repair enzyme that has both DNA N-glycosylase activity and AP-lyase activity. The DNA N-glycosylase activity releases various damaged pyrimidines from DNA by cleaving the N-glycosidic bond, leaving an AP (apurinic/apyrimidinic) site. The AP-lyase activity cleaves the phosphodiester bond 3' to the AP site by a beta-elimination, leaving a 3'-terminal unsaturated sugar and a product with a terminal 5'-phosphate.</text>
</comment>
<dbReference type="Pfam" id="PF00730">
    <property type="entry name" value="HhH-GPD"/>
    <property type="match status" value="1"/>
</dbReference>
<evidence type="ECO:0000259" key="13">
    <source>
        <dbReference type="SMART" id="SM00478"/>
    </source>
</evidence>
<dbReference type="SUPFAM" id="SSF48150">
    <property type="entry name" value="DNA-glycosylase"/>
    <property type="match status" value="1"/>
</dbReference>
<keyword evidence="15" id="KW-1185">Reference proteome</keyword>
<comment type="catalytic activity">
    <reaction evidence="12">
        <text>2'-deoxyribonucleotide-(2'-deoxyribose 5'-phosphate)-2'-deoxyribonucleotide-DNA = a 3'-end 2'-deoxyribonucleotide-(2,3-dehydro-2,3-deoxyribose 5'-phosphate)-DNA + a 5'-end 5'-phospho-2'-deoxyribonucleoside-DNA + H(+)</text>
        <dbReference type="Rhea" id="RHEA:66592"/>
        <dbReference type="Rhea" id="RHEA-COMP:13180"/>
        <dbReference type="Rhea" id="RHEA-COMP:16897"/>
        <dbReference type="Rhea" id="RHEA-COMP:17067"/>
        <dbReference type="ChEBI" id="CHEBI:15378"/>
        <dbReference type="ChEBI" id="CHEBI:136412"/>
        <dbReference type="ChEBI" id="CHEBI:157695"/>
        <dbReference type="ChEBI" id="CHEBI:167181"/>
        <dbReference type="EC" id="4.2.99.18"/>
    </reaction>
</comment>
<keyword evidence="10 12" id="KW-0456">Lyase</keyword>
<organism evidence="14 15">
    <name type="scientific">Hominibacterium faecale</name>
    <dbReference type="NCBI Taxonomy" id="2839743"/>
    <lineage>
        <taxon>Bacteria</taxon>
        <taxon>Bacillati</taxon>
        <taxon>Bacillota</taxon>
        <taxon>Clostridia</taxon>
        <taxon>Peptostreptococcales</taxon>
        <taxon>Anaerovoracaceae</taxon>
        <taxon>Hominibacterium</taxon>
    </lineage>
</organism>
<keyword evidence="8 12" id="KW-0238">DNA-binding</keyword>
<dbReference type="InterPro" id="IPR011257">
    <property type="entry name" value="DNA_glycosylase"/>
</dbReference>
<dbReference type="GO" id="GO:0006285">
    <property type="term" value="P:base-excision repair, AP site formation"/>
    <property type="evidence" value="ECO:0007669"/>
    <property type="project" value="TreeGrafter"/>
</dbReference>
<evidence type="ECO:0000256" key="12">
    <source>
        <dbReference type="HAMAP-Rule" id="MF_00942"/>
    </source>
</evidence>
<reference evidence="14" key="1">
    <citation type="submission" date="2022-09" db="EMBL/GenBank/DDBJ databases">
        <title>Culturomic study of gut microbiota in children with autism spectrum disorder.</title>
        <authorList>
            <person name="Efimov B.A."/>
            <person name="Chaplin A.V."/>
            <person name="Sokolova S.R."/>
            <person name="Pikina A.P."/>
            <person name="Korzhanova M."/>
            <person name="Belova V."/>
            <person name="Korostin D."/>
        </authorList>
    </citation>
    <scope>NUCLEOTIDE SEQUENCE</scope>
    <source>
        <strain evidence="14">ASD5510</strain>
    </source>
</reference>
<dbReference type="GO" id="GO:0140078">
    <property type="term" value="F:class I DNA-(apurinic or apyrimidinic site) endonuclease activity"/>
    <property type="evidence" value="ECO:0007669"/>
    <property type="project" value="UniProtKB-EC"/>
</dbReference>
<dbReference type="RefSeq" id="WP_253019885.1">
    <property type="nucleotide sequence ID" value="NZ_JAOSHN010000003.1"/>
</dbReference>
<keyword evidence="3 12" id="KW-0479">Metal-binding</keyword>
<dbReference type="Pfam" id="PF00633">
    <property type="entry name" value="HHH"/>
    <property type="match status" value="1"/>
</dbReference>
<dbReference type="GO" id="GO:0051539">
    <property type="term" value="F:4 iron, 4 sulfur cluster binding"/>
    <property type="evidence" value="ECO:0007669"/>
    <property type="project" value="UniProtKB-UniRule"/>
</dbReference>
<dbReference type="FunFam" id="1.10.1670.10:FF:000001">
    <property type="entry name" value="Endonuclease III"/>
    <property type="match status" value="1"/>
</dbReference>
<keyword evidence="4 12" id="KW-0227">DNA damage</keyword>
<evidence type="ECO:0000256" key="6">
    <source>
        <dbReference type="ARBA" id="ARBA00023004"/>
    </source>
</evidence>
<keyword evidence="14" id="KW-0540">Nuclease</keyword>
<comment type="cofactor">
    <cofactor evidence="12">
        <name>[4Fe-4S] cluster</name>
        <dbReference type="ChEBI" id="CHEBI:49883"/>
    </cofactor>
    <text evidence="12">Binds 1 [4Fe-4S] cluster.</text>
</comment>
<keyword evidence="9 12" id="KW-0234">DNA repair</keyword>
<evidence type="ECO:0000256" key="7">
    <source>
        <dbReference type="ARBA" id="ARBA00023014"/>
    </source>
</evidence>
<keyword evidence="7 12" id="KW-0411">Iron-sulfur</keyword>
<evidence type="ECO:0000256" key="4">
    <source>
        <dbReference type="ARBA" id="ARBA00022763"/>
    </source>
</evidence>
<dbReference type="EC" id="4.2.99.18" evidence="12"/>
<keyword evidence="14" id="KW-0255">Endonuclease</keyword>
<dbReference type="PIRSF" id="PIRSF001435">
    <property type="entry name" value="Nth"/>
    <property type="match status" value="1"/>
</dbReference>
<feature type="binding site" evidence="12">
    <location>
        <position position="209"/>
    </location>
    <ligand>
        <name>[4Fe-4S] cluster</name>
        <dbReference type="ChEBI" id="CHEBI:49883"/>
    </ligand>
</feature>
<keyword evidence="11 12" id="KW-0326">Glycosidase</keyword>
<dbReference type="CDD" id="cd00056">
    <property type="entry name" value="ENDO3c"/>
    <property type="match status" value="1"/>
</dbReference>
<keyword evidence="6 12" id="KW-0408">Iron</keyword>
<name>A0A9J6QUG2_9FIRM</name>
<keyword evidence="5 12" id="KW-0378">Hydrolase</keyword>
<comment type="caution">
    <text evidence="14">The sequence shown here is derived from an EMBL/GenBank/DDBJ whole genome shotgun (WGS) entry which is preliminary data.</text>
</comment>
<dbReference type="EMBL" id="JAOSHN010000003">
    <property type="protein sequence ID" value="MCU7378455.1"/>
    <property type="molecule type" value="Genomic_DNA"/>
</dbReference>
<comment type="similarity">
    <text evidence="1 12">Belongs to the Nth/MutY family.</text>
</comment>
<feature type="binding site" evidence="12">
    <location>
        <position position="193"/>
    </location>
    <ligand>
        <name>[4Fe-4S] cluster</name>
        <dbReference type="ChEBI" id="CHEBI:49883"/>
    </ligand>
</feature>
<evidence type="ECO:0000256" key="11">
    <source>
        <dbReference type="ARBA" id="ARBA00023295"/>
    </source>
</evidence>
<dbReference type="PANTHER" id="PTHR10359:SF18">
    <property type="entry name" value="ENDONUCLEASE III"/>
    <property type="match status" value="1"/>
</dbReference>
<dbReference type="InterPro" id="IPR023170">
    <property type="entry name" value="HhH_base_excis_C"/>
</dbReference>
<feature type="binding site" evidence="12">
    <location>
        <position position="203"/>
    </location>
    <ligand>
        <name>[4Fe-4S] cluster</name>
        <dbReference type="ChEBI" id="CHEBI:49883"/>
    </ligand>
</feature>
<accession>A0A9J6QUG2</accession>
<dbReference type="HAMAP" id="MF_00942">
    <property type="entry name" value="Nth"/>
    <property type="match status" value="1"/>
</dbReference>
<dbReference type="GO" id="GO:0019104">
    <property type="term" value="F:DNA N-glycosylase activity"/>
    <property type="evidence" value="ECO:0007669"/>
    <property type="project" value="UniProtKB-UniRule"/>
</dbReference>
<evidence type="ECO:0000256" key="1">
    <source>
        <dbReference type="ARBA" id="ARBA00008343"/>
    </source>
</evidence>
<evidence type="ECO:0000256" key="10">
    <source>
        <dbReference type="ARBA" id="ARBA00023239"/>
    </source>
</evidence>
<evidence type="ECO:0000256" key="2">
    <source>
        <dbReference type="ARBA" id="ARBA00022485"/>
    </source>
</evidence>
<dbReference type="GO" id="GO:0003677">
    <property type="term" value="F:DNA binding"/>
    <property type="evidence" value="ECO:0007669"/>
    <property type="project" value="UniProtKB-UniRule"/>
</dbReference>
<dbReference type="GO" id="GO:0046872">
    <property type="term" value="F:metal ion binding"/>
    <property type="evidence" value="ECO:0007669"/>
    <property type="project" value="UniProtKB-KW"/>
</dbReference>
<proteinExistence type="inferred from homology"/>
<evidence type="ECO:0000256" key="5">
    <source>
        <dbReference type="ARBA" id="ARBA00022801"/>
    </source>
</evidence>
<dbReference type="SMART" id="SM00478">
    <property type="entry name" value="ENDO3c"/>
    <property type="match status" value="1"/>
</dbReference>
<feature type="domain" description="HhH-GPD" evidence="13">
    <location>
        <begin position="44"/>
        <end position="191"/>
    </location>
</feature>
<dbReference type="InterPro" id="IPR003265">
    <property type="entry name" value="HhH-GPD_domain"/>
</dbReference>